<dbReference type="OrthoDB" id="9809746at2"/>
<dbReference type="PANTHER" id="PTHR43289:SF6">
    <property type="entry name" value="SERINE_THREONINE-PROTEIN KINASE NEKL-3"/>
    <property type="match status" value="1"/>
</dbReference>
<reference evidence="8 9" key="1">
    <citation type="submission" date="2019-08" db="EMBL/GenBank/DDBJ databases">
        <title>Deep-cultivation of Planctomycetes and their phenomic and genomic characterization uncovers novel biology.</title>
        <authorList>
            <person name="Wiegand S."/>
            <person name="Jogler M."/>
            <person name="Boedeker C."/>
            <person name="Pinto D."/>
            <person name="Vollmers J."/>
            <person name="Rivas-Marin E."/>
            <person name="Kohn T."/>
            <person name="Peeters S.H."/>
            <person name="Heuer A."/>
            <person name="Rast P."/>
            <person name="Oberbeckmann S."/>
            <person name="Bunk B."/>
            <person name="Jeske O."/>
            <person name="Meyerdierks A."/>
            <person name="Storesund J.E."/>
            <person name="Kallscheuer N."/>
            <person name="Luecker S."/>
            <person name="Lage O.M."/>
            <person name="Pohl T."/>
            <person name="Merkel B.J."/>
            <person name="Hornburger P."/>
            <person name="Mueller R.-W."/>
            <person name="Bruemmer F."/>
            <person name="Labrenz M."/>
            <person name="Spormann A.M."/>
            <person name="Op den Camp H."/>
            <person name="Overmann J."/>
            <person name="Amann R."/>
            <person name="Jetten M.S.M."/>
            <person name="Mascher T."/>
            <person name="Medema M.H."/>
            <person name="Devos D.P."/>
            <person name="Kaster A.-K."/>
            <person name="Ovreas L."/>
            <person name="Rohde M."/>
            <person name="Galperin M.Y."/>
            <person name="Jogler C."/>
        </authorList>
    </citation>
    <scope>NUCLEOTIDE SEQUENCE [LARGE SCALE GENOMIC DNA]</scope>
    <source>
        <strain evidence="8 9">OJF2</strain>
    </source>
</reference>
<sequence>MESTFIGNPAPAFDLACTRFPDPSRSRVRLEDYRGRWLLLMFYPRDFSLICPTELIGISQRHDEFQKQGCEVLGISCDPVDSHERWMATPFSKGGLGGLNFPLASDPDGRVSSRYHVYQTRQQVAVRGLFLIDPDGLIQYQVVHSLSVGRRSQEVLRVLSALQSGGLCREDWMPDQSLIDPFGSLRTGHFFSHYLVETEIGSGTFARVYRARDLQLDRPVALKVFKPDCPVTPSAALAEARTAAALNHPNVCTIYAVDDTAGVPIIAMEYVPGRPLSSLPRTGPMPLDELVGLTGQLAAGMAAAHDTGIVHGDLKPENVMISDDRLVKILDFGLARRLRQAGPIEDNDTAVLGLADAGGGIFGTARYLAPEQTRGEPSTFASDVFALGVVLFELATGRSAFPASHLLQILEQIRSIDPRAMTADLPEPFRTVLSSMLERDPDRRTMTMRRLADEMSALAEAV</sequence>
<keyword evidence="2 5" id="KW-0547">Nucleotide-binding</keyword>
<dbReference type="Pfam" id="PF00069">
    <property type="entry name" value="Pkinase"/>
    <property type="match status" value="1"/>
</dbReference>
<evidence type="ECO:0000259" key="7">
    <source>
        <dbReference type="PROSITE" id="PS51352"/>
    </source>
</evidence>
<dbReference type="Pfam" id="PF00578">
    <property type="entry name" value="AhpC-TSA"/>
    <property type="match status" value="1"/>
</dbReference>
<dbReference type="RefSeq" id="WP_148596380.1">
    <property type="nucleotide sequence ID" value="NZ_CP042997.1"/>
</dbReference>
<evidence type="ECO:0000256" key="1">
    <source>
        <dbReference type="ARBA" id="ARBA00022679"/>
    </source>
</evidence>
<evidence type="ECO:0000256" key="5">
    <source>
        <dbReference type="PROSITE-ProRule" id="PRU10141"/>
    </source>
</evidence>
<dbReference type="PANTHER" id="PTHR43289">
    <property type="entry name" value="MITOGEN-ACTIVATED PROTEIN KINASE KINASE KINASE 20-RELATED"/>
    <property type="match status" value="1"/>
</dbReference>
<dbReference type="InterPro" id="IPR013766">
    <property type="entry name" value="Thioredoxin_domain"/>
</dbReference>
<evidence type="ECO:0000259" key="6">
    <source>
        <dbReference type="PROSITE" id="PS50011"/>
    </source>
</evidence>
<dbReference type="InterPro" id="IPR017441">
    <property type="entry name" value="Protein_kinase_ATP_BS"/>
</dbReference>
<dbReference type="EMBL" id="CP042997">
    <property type="protein sequence ID" value="QEH36722.1"/>
    <property type="molecule type" value="Genomic_DNA"/>
</dbReference>
<feature type="domain" description="Protein kinase" evidence="6">
    <location>
        <begin position="194"/>
        <end position="458"/>
    </location>
</feature>
<evidence type="ECO:0000256" key="4">
    <source>
        <dbReference type="ARBA" id="ARBA00022840"/>
    </source>
</evidence>
<accession>A0A5B9W7Q5</accession>
<dbReference type="SUPFAM" id="SSF52833">
    <property type="entry name" value="Thioredoxin-like"/>
    <property type="match status" value="1"/>
</dbReference>
<dbReference type="InterPro" id="IPR036249">
    <property type="entry name" value="Thioredoxin-like_sf"/>
</dbReference>
<dbReference type="Proteomes" id="UP000324233">
    <property type="component" value="Chromosome"/>
</dbReference>
<name>A0A5B9W7Q5_9BACT</name>
<dbReference type="CDD" id="cd03015">
    <property type="entry name" value="PRX_Typ2cys"/>
    <property type="match status" value="1"/>
</dbReference>
<dbReference type="Gene3D" id="3.30.200.20">
    <property type="entry name" value="Phosphorylase Kinase, domain 1"/>
    <property type="match status" value="1"/>
</dbReference>
<dbReference type="InterPro" id="IPR000866">
    <property type="entry name" value="AhpC/TSA"/>
</dbReference>
<dbReference type="KEGG" id="agv:OJF2_53070"/>
<keyword evidence="3 8" id="KW-0418">Kinase</keyword>
<dbReference type="InterPro" id="IPR011009">
    <property type="entry name" value="Kinase-like_dom_sf"/>
</dbReference>
<feature type="domain" description="Thioredoxin" evidence="7">
    <location>
        <begin position="4"/>
        <end position="164"/>
    </location>
</feature>
<dbReference type="GO" id="GO:0016491">
    <property type="term" value="F:oxidoreductase activity"/>
    <property type="evidence" value="ECO:0007669"/>
    <property type="project" value="InterPro"/>
</dbReference>
<dbReference type="EC" id="2.7.11.1" evidence="8"/>
<dbReference type="AlphaFoldDB" id="A0A5B9W7Q5"/>
<organism evidence="8 9">
    <name type="scientific">Aquisphaera giovannonii</name>
    <dbReference type="NCBI Taxonomy" id="406548"/>
    <lineage>
        <taxon>Bacteria</taxon>
        <taxon>Pseudomonadati</taxon>
        <taxon>Planctomycetota</taxon>
        <taxon>Planctomycetia</taxon>
        <taxon>Isosphaerales</taxon>
        <taxon>Isosphaeraceae</taxon>
        <taxon>Aquisphaera</taxon>
    </lineage>
</organism>
<dbReference type="PROSITE" id="PS00108">
    <property type="entry name" value="PROTEIN_KINASE_ST"/>
    <property type="match status" value="1"/>
</dbReference>
<dbReference type="SMART" id="SM00220">
    <property type="entry name" value="S_TKc"/>
    <property type="match status" value="1"/>
</dbReference>
<evidence type="ECO:0000256" key="3">
    <source>
        <dbReference type="ARBA" id="ARBA00022777"/>
    </source>
</evidence>
<protein>
    <submittedName>
        <fullName evidence="8">Serine/threonine-protein kinase PknL</fullName>
        <ecNumber evidence="8">2.7.11.1</ecNumber>
    </submittedName>
</protein>
<feature type="binding site" evidence="5">
    <location>
        <position position="223"/>
    </location>
    <ligand>
        <name>ATP</name>
        <dbReference type="ChEBI" id="CHEBI:30616"/>
    </ligand>
</feature>
<dbReference type="InterPro" id="IPR000719">
    <property type="entry name" value="Prot_kinase_dom"/>
</dbReference>
<dbReference type="InterPro" id="IPR008271">
    <property type="entry name" value="Ser/Thr_kinase_AS"/>
</dbReference>
<proteinExistence type="predicted"/>
<dbReference type="SUPFAM" id="SSF56112">
    <property type="entry name" value="Protein kinase-like (PK-like)"/>
    <property type="match status" value="1"/>
</dbReference>
<dbReference type="CDD" id="cd14014">
    <property type="entry name" value="STKc_PknB_like"/>
    <property type="match status" value="1"/>
</dbReference>
<keyword evidence="1 8" id="KW-0808">Transferase</keyword>
<dbReference type="Gene3D" id="1.10.510.10">
    <property type="entry name" value="Transferase(Phosphotransferase) domain 1"/>
    <property type="match status" value="1"/>
</dbReference>
<evidence type="ECO:0000256" key="2">
    <source>
        <dbReference type="ARBA" id="ARBA00022741"/>
    </source>
</evidence>
<dbReference type="GO" id="GO:0004674">
    <property type="term" value="F:protein serine/threonine kinase activity"/>
    <property type="evidence" value="ECO:0007669"/>
    <property type="project" value="UniProtKB-EC"/>
</dbReference>
<dbReference type="PROSITE" id="PS50011">
    <property type="entry name" value="PROTEIN_KINASE_DOM"/>
    <property type="match status" value="1"/>
</dbReference>
<evidence type="ECO:0000313" key="9">
    <source>
        <dbReference type="Proteomes" id="UP000324233"/>
    </source>
</evidence>
<gene>
    <name evidence="8" type="primary">pknL</name>
    <name evidence="8" type="ORF">OJF2_53070</name>
</gene>
<dbReference type="GO" id="GO:0016209">
    <property type="term" value="F:antioxidant activity"/>
    <property type="evidence" value="ECO:0007669"/>
    <property type="project" value="InterPro"/>
</dbReference>
<keyword evidence="9" id="KW-1185">Reference proteome</keyword>
<keyword evidence="4 5" id="KW-0067">ATP-binding</keyword>
<dbReference type="Gene3D" id="3.40.30.10">
    <property type="entry name" value="Glutaredoxin"/>
    <property type="match status" value="1"/>
</dbReference>
<dbReference type="GO" id="GO:0005524">
    <property type="term" value="F:ATP binding"/>
    <property type="evidence" value="ECO:0007669"/>
    <property type="project" value="UniProtKB-UniRule"/>
</dbReference>
<dbReference type="PROSITE" id="PS51352">
    <property type="entry name" value="THIOREDOXIN_2"/>
    <property type="match status" value="1"/>
</dbReference>
<evidence type="ECO:0000313" key="8">
    <source>
        <dbReference type="EMBL" id="QEH36722.1"/>
    </source>
</evidence>
<dbReference type="PROSITE" id="PS00107">
    <property type="entry name" value="PROTEIN_KINASE_ATP"/>
    <property type="match status" value="1"/>
</dbReference>